<dbReference type="PANTHER" id="PTHR30032">
    <property type="entry name" value="N-ACETYLMURAMOYL-L-ALANINE AMIDASE-RELATED"/>
    <property type="match status" value="1"/>
</dbReference>
<dbReference type="Gene3D" id="3.40.50.12090">
    <property type="match status" value="2"/>
</dbReference>
<dbReference type="Proteomes" id="UP000002892">
    <property type="component" value="Chromosome"/>
</dbReference>
<reference evidence="2 3" key="1">
    <citation type="journal article" date="2012" name="J. Bacteriol.">
        <title>Complete genome sequences of Desulfosporosinus orientis DSM765T, Desulfosporosinus youngiae DSM17734T, Desulfosporosinus meridiei DSM13257T, and Desulfosporosinus acidiphilus DSM22704T.</title>
        <authorList>
            <person name="Pester M."/>
            <person name="Brambilla E."/>
            <person name="Alazard D."/>
            <person name="Rattei T."/>
            <person name="Weinmaier T."/>
            <person name="Han J."/>
            <person name="Lucas S."/>
            <person name="Lapidus A."/>
            <person name="Cheng J.F."/>
            <person name="Goodwin L."/>
            <person name="Pitluck S."/>
            <person name="Peters L."/>
            <person name="Ovchinnikova G."/>
            <person name="Teshima H."/>
            <person name="Detter J.C."/>
            <person name="Han C.S."/>
            <person name="Tapia R."/>
            <person name="Land M.L."/>
            <person name="Hauser L."/>
            <person name="Kyrpides N.C."/>
            <person name="Ivanova N.N."/>
            <person name="Pagani I."/>
            <person name="Huntmann M."/>
            <person name="Wei C.L."/>
            <person name="Davenport K.W."/>
            <person name="Daligault H."/>
            <person name="Chain P.S."/>
            <person name="Chen A."/>
            <person name="Mavromatis K."/>
            <person name="Markowitz V."/>
            <person name="Szeto E."/>
            <person name="Mikhailova N."/>
            <person name="Pati A."/>
            <person name="Wagner M."/>
            <person name="Woyke T."/>
            <person name="Ollivier B."/>
            <person name="Klenk H.P."/>
            <person name="Spring S."/>
            <person name="Loy A."/>
        </authorList>
    </citation>
    <scope>NUCLEOTIDE SEQUENCE [LARGE SCALE GENOMIC DNA]</scope>
    <source>
        <strain evidence="3">DSM 22704 / JCM 16185 / SJ4</strain>
    </source>
</reference>
<dbReference type="RefSeq" id="WP_014826736.1">
    <property type="nucleotide sequence ID" value="NC_018068.1"/>
</dbReference>
<dbReference type="HOGENOM" id="CLU_028455_4_1_9"/>
<dbReference type="InterPro" id="IPR051922">
    <property type="entry name" value="Bact_Sporulation_Assoc"/>
</dbReference>
<dbReference type="STRING" id="646529.Desaci_1742"/>
<dbReference type="EMBL" id="CP003639">
    <property type="protein sequence ID" value="AFM40730.1"/>
    <property type="molecule type" value="Genomic_DNA"/>
</dbReference>
<keyword evidence="3" id="KW-1185">Reference proteome</keyword>
<evidence type="ECO:0000313" key="2">
    <source>
        <dbReference type="EMBL" id="AFM40730.1"/>
    </source>
</evidence>
<dbReference type="KEGG" id="dai:Desaci_1742"/>
<dbReference type="InterPro" id="IPR007253">
    <property type="entry name" value="Cell_wall-bd_2"/>
</dbReference>
<sequence length="436" mass="48190">MLNKKVSFIIILAVILSFFIPKNAHAATKKLSGLDRYATSAAIAEDGWQQSNYGVLTYGKNYPDAIIAAPLAEKYKAPILLTETDIIPEDTLNTVRRLKITNMIIIGGTGVISSSVENQLSLIGIKTERLCGRDRYETSVIVANQLDAVHEIAVVTGEDFTDALSIAPIAAKRNMPILLVPHNVIPDLVKEYIKLNPISQIYVIGAGSSLSESLVSELPNVEQINGEDKYQRNLAVIDKFKNEMDLTTIYLTSGESFDDGLSGSALAALNCNPLLLVGDNCSSQKNYLENNAINKFNIVVLGGLVKEQAIIFSPNVDFEEKTISEVTNVKSTDITKIIVYDGRGGLNKPISVENKQKINQFMGYLDNYIIKKDKNPLPSVGWIHKAVFYDHDKEVMDIVFTNPIIINQTYYDIIKGDLDTQTMDQFLKSVDPSYES</sequence>
<dbReference type="PANTHER" id="PTHR30032:SF8">
    <property type="entry name" value="GERMINATION-SPECIFIC N-ACETYLMURAMOYL-L-ALANINE AMIDASE"/>
    <property type="match status" value="1"/>
</dbReference>
<evidence type="ECO:0000256" key="1">
    <source>
        <dbReference type="SAM" id="SignalP"/>
    </source>
</evidence>
<proteinExistence type="predicted"/>
<feature type="signal peptide" evidence="1">
    <location>
        <begin position="1"/>
        <end position="26"/>
    </location>
</feature>
<accession>I4D4K6</accession>
<dbReference type="Pfam" id="PF04122">
    <property type="entry name" value="CW_binding_2"/>
    <property type="match status" value="3"/>
</dbReference>
<dbReference type="eggNOG" id="COG2247">
    <property type="taxonomic scope" value="Bacteria"/>
</dbReference>
<gene>
    <name evidence="2" type="ordered locus">Desaci_1742</name>
</gene>
<dbReference type="AlphaFoldDB" id="I4D4K6"/>
<organism evidence="2 3">
    <name type="scientific">Desulfosporosinus acidiphilus (strain DSM 22704 / JCM 16185 / SJ4)</name>
    <dbReference type="NCBI Taxonomy" id="646529"/>
    <lineage>
        <taxon>Bacteria</taxon>
        <taxon>Bacillati</taxon>
        <taxon>Bacillota</taxon>
        <taxon>Clostridia</taxon>
        <taxon>Eubacteriales</taxon>
        <taxon>Desulfitobacteriaceae</taxon>
        <taxon>Desulfosporosinus</taxon>
    </lineage>
</organism>
<protein>
    <submittedName>
        <fullName evidence="2">Cell wall-binding protein</fullName>
    </submittedName>
</protein>
<evidence type="ECO:0000313" key="3">
    <source>
        <dbReference type="Proteomes" id="UP000002892"/>
    </source>
</evidence>
<name>I4D4K6_DESAJ</name>
<feature type="chain" id="PRO_5003688560" evidence="1">
    <location>
        <begin position="27"/>
        <end position="436"/>
    </location>
</feature>
<dbReference type="OrthoDB" id="189537at2"/>
<keyword evidence="1" id="KW-0732">Signal</keyword>